<dbReference type="EMBL" id="CP099418">
    <property type="protein sequence ID" value="USW48640.1"/>
    <property type="molecule type" value="Genomic_DNA"/>
</dbReference>
<keyword evidence="3" id="KW-1185">Reference proteome</keyword>
<gene>
    <name evidence="2" type="ORF">Slin15195_G019590</name>
</gene>
<name>A0A9Q9ALH4_9PEZI</name>
<protein>
    <submittedName>
        <fullName evidence="2">F-box domain-containing protein</fullName>
    </submittedName>
</protein>
<evidence type="ECO:0000313" key="3">
    <source>
        <dbReference type="Proteomes" id="UP001056384"/>
    </source>
</evidence>
<feature type="domain" description="F-box" evidence="1">
    <location>
        <begin position="3"/>
        <end position="22"/>
    </location>
</feature>
<evidence type="ECO:0000259" key="1">
    <source>
        <dbReference type="PROSITE" id="PS50181"/>
    </source>
</evidence>
<organism evidence="2 3">
    <name type="scientific">Septoria linicola</name>
    <dbReference type="NCBI Taxonomy" id="215465"/>
    <lineage>
        <taxon>Eukaryota</taxon>
        <taxon>Fungi</taxon>
        <taxon>Dikarya</taxon>
        <taxon>Ascomycota</taxon>
        <taxon>Pezizomycotina</taxon>
        <taxon>Dothideomycetes</taxon>
        <taxon>Dothideomycetidae</taxon>
        <taxon>Mycosphaerellales</taxon>
        <taxon>Mycosphaerellaceae</taxon>
        <taxon>Septoria</taxon>
    </lineage>
</organism>
<dbReference type="AlphaFoldDB" id="A0A9Q9ALH4"/>
<dbReference type="InterPro" id="IPR001810">
    <property type="entry name" value="F-box_dom"/>
</dbReference>
<sequence>MATTTITSLPEELLLEVFEYLDRPPPSELNARKEPTLSVTSSPHQDIKHISLICKRWRRIVLPVLYKYSQLRLDTDPRESWQSCTVCGTHPFLPDTETDPDATCQAYHKQLFTDATLTSRTLYAPQDEILGRPNWRENLRTACQWYHCVSDYLTFLHTHNLEFCVQSLAVMTNRSDNRHERFPHRLAANQDYRYRAAAALWRHVLQKINPTRVMVLASPADLACLTNCAIDMFGDWAFSDMAYHILDLRIDAAKNVALEQTLIDLNTLEYVPSQYPGIAESSLLGLKPWTEIGLNEGSFLTAYGTYHFFEHGAPSLVASIEDCLSSPYQAGRAQQQNMHLPAVRKLVYTAILPFASHVDFRGLLPRLDELDCKLAPDPQSGILTDKNRVGKAQLDDCWQEFFSSYSVISQPFRTGKILPNGQPRLKRFICRDFQNPMLVEDLDETFLWLCMPCWAEMKPGVFERQAEIPNYEQAPIGF</sequence>
<evidence type="ECO:0000313" key="2">
    <source>
        <dbReference type="EMBL" id="USW48640.1"/>
    </source>
</evidence>
<dbReference type="Gene3D" id="1.20.1280.50">
    <property type="match status" value="1"/>
</dbReference>
<proteinExistence type="predicted"/>
<accession>A0A9Q9ALH4</accession>
<reference evidence="2" key="1">
    <citation type="submission" date="2022-06" db="EMBL/GenBank/DDBJ databases">
        <title>Complete genome sequences of two strains of the flax pathogen Septoria linicola.</title>
        <authorList>
            <person name="Lapalu N."/>
            <person name="Simon A."/>
            <person name="Demenou B."/>
            <person name="Paumier D."/>
            <person name="Guillot M.-P."/>
            <person name="Gout L."/>
            <person name="Valade R."/>
        </authorList>
    </citation>
    <scope>NUCLEOTIDE SEQUENCE</scope>
    <source>
        <strain evidence="2">SE15195</strain>
    </source>
</reference>
<dbReference type="Proteomes" id="UP001056384">
    <property type="component" value="Chromosome 1"/>
</dbReference>
<dbReference type="PROSITE" id="PS50181">
    <property type="entry name" value="FBOX"/>
    <property type="match status" value="1"/>
</dbReference>